<name>A0ACA9PMD6_9GLOM</name>
<gene>
    <name evidence="1" type="ORF">DHETER_LOCUS12380</name>
</gene>
<accession>A0ACA9PMD6</accession>
<evidence type="ECO:0000313" key="1">
    <source>
        <dbReference type="EMBL" id="CAG8713204.1"/>
    </source>
</evidence>
<proteinExistence type="predicted"/>
<dbReference type="Proteomes" id="UP000789702">
    <property type="component" value="Unassembled WGS sequence"/>
</dbReference>
<reference evidence="1" key="1">
    <citation type="submission" date="2021-06" db="EMBL/GenBank/DDBJ databases">
        <authorList>
            <person name="Kallberg Y."/>
            <person name="Tangrot J."/>
            <person name="Rosling A."/>
        </authorList>
    </citation>
    <scope>NUCLEOTIDE SEQUENCE</scope>
    <source>
        <strain evidence="1">IL203A</strain>
    </source>
</reference>
<feature type="non-terminal residue" evidence="1">
    <location>
        <position position="1"/>
    </location>
</feature>
<dbReference type="EMBL" id="CAJVPU010030202">
    <property type="protein sequence ID" value="CAG8713204.1"/>
    <property type="molecule type" value="Genomic_DNA"/>
</dbReference>
<protein>
    <submittedName>
        <fullName evidence="1">462_t:CDS:1</fullName>
    </submittedName>
</protein>
<organism evidence="1 2">
    <name type="scientific">Dentiscutata heterogama</name>
    <dbReference type="NCBI Taxonomy" id="1316150"/>
    <lineage>
        <taxon>Eukaryota</taxon>
        <taxon>Fungi</taxon>
        <taxon>Fungi incertae sedis</taxon>
        <taxon>Mucoromycota</taxon>
        <taxon>Glomeromycotina</taxon>
        <taxon>Glomeromycetes</taxon>
        <taxon>Diversisporales</taxon>
        <taxon>Gigasporaceae</taxon>
        <taxon>Dentiscutata</taxon>
    </lineage>
</organism>
<sequence length="345" mass="39679">QEMYMNNELIPADEFISSRNLSWTSWIVSKYIVNPIYWRLQKLISSGNYYSAKWVKMDTLKEAACRVLQHQEKHGINVVTDNLYTLSTFKAEFAAVAMPNVTLSEFDIKILITYLESERKILITDSLHEDVNKKESDMIIKFRAKNLNANAKFEITSIDRGIIYIKETCDKLHQQIHDIEERIKEVSTKIHNYILRKQKVMAKHRLRQKIHLEKVLSKRVESLETVERILLKIQGAASDAEIIDIYNVSANTLHDFMASTGLTVDSVDATIDKLQDILADQHEIDEAMKLGSDSLVDTQDDELEQELEDLLSNETVKETVKESPTTVPTKPSIPQQINNNEDTIK</sequence>
<feature type="non-terminal residue" evidence="1">
    <location>
        <position position="345"/>
    </location>
</feature>
<keyword evidence="2" id="KW-1185">Reference proteome</keyword>
<evidence type="ECO:0000313" key="2">
    <source>
        <dbReference type="Proteomes" id="UP000789702"/>
    </source>
</evidence>
<comment type="caution">
    <text evidence="1">The sequence shown here is derived from an EMBL/GenBank/DDBJ whole genome shotgun (WGS) entry which is preliminary data.</text>
</comment>